<accession>A0A8H7ES86</accession>
<comment type="subcellular location">
    <subcellularLocation>
        <location evidence="2">Golgi apparatus membrane</location>
        <topology evidence="2">Single-pass type II membrane protein</topology>
    </subcellularLocation>
</comment>
<feature type="domain" description="Transketolase-like pyrimidine-binding" evidence="15">
    <location>
        <begin position="421"/>
        <end position="596"/>
    </location>
</feature>
<dbReference type="GO" id="GO:0016758">
    <property type="term" value="F:hexosyltransferase activity"/>
    <property type="evidence" value="ECO:0007669"/>
    <property type="project" value="InterPro"/>
</dbReference>
<dbReference type="EC" id="1.2.4.4" evidence="4"/>
<evidence type="ECO:0000256" key="6">
    <source>
        <dbReference type="ARBA" id="ARBA00022679"/>
    </source>
</evidence>
<organism evidence="16 17">
    <name type="scientific">Apophysomyces ossiformis</name>
    <dbReference type="NCBI Taxonomy" id="679940"/>
    <lineage>
        <taxon>Eukaryota</taxon>
        <taxon>Fungi</taxon>
        <taxon>Fungi incertae sedis</taxon>
        <taxon>Mucoromycota</taxon>
        <taxon>Mucoromycotina</taxon>
        <taxon>Mucoromycetes</taxon>
        <taxon>Mucorales</taxon>
        <taxon>Mucorineae</taxon>
        <taxon>Mucoraceae</taxon>
        <taxon>Apophysomyces</taxon>
    </lineage>
</organism>
<evidence type="ECO:0000313" key="17">
    <source>
        <dbReference type="Proteomes" id="UP000605846"/>
    </source>
</evidence>
<dbReference type="Pfam" id="PF02780">
    <property type="entry name" value="Transketolase_C"/>
    <property type="match status" value="1"/>
</dbReference>
<feature type="transmembrane region" description="Helical" evidence="14">
    <location>
        <begin position="91"/>
        <end position="112"/>
    </location>
</feature>
<dbReference type="Gene3D" id="3.40.50.970">
    <property type="match status" value="1"/>
</dbReference>
<evidence type="ECO:0000256" key="2">
    <source>
        <dbReference type="ARBA" id="ARBA00004323"/>
    </source>
</evidence>
<keyword evidence="5" id="KW-0328">Glycosyltransferase</keyword>
<name>A0A8H7ES86_9FUNG</name>
<dbReference type="GO" id="GO:0034599">
    <property type="term" value="P:cellular response to oxidative stress"/>
    <property type="evidence" value="ECO:0007669"/>
    <property type="project" value="InterPro"/>
</dbReference>
<dbReference type="InterPro" id="IPR033248">
    <property type="entry name" value="Transketolase_C"/>
</dbReference>
<evidence type="ECO:0000256" key="8">
    <source>
        <dbReference type="ARBA" id="ARBA00022968"/>
    </source>
</evidence>
<dbReference type="PANTHER" id="PTHR42980">
    <property type="entry name" value="2-OXOISOVALERATE DEHYDROGENASE SUBUNIT BETA-RELATED"/>
    <property type="match status" value="1"/>
</dbReference>
<keyword evidence="10" id="KW-0560">Oxidoreductase</keyword>
<evidence type="ECO:0000256" key="11">
    <source>
        <dbReference type="ARBA" id="ARBA00023034"/>
    </source>
</evidence>
<dbReference type="InterPro" id="IPR009014">
    <property type="entry name" value="Transketo_C/PFOR_II"/>
</dbReference>
<evidence type="ECO:0000256" key="9">
    <source>
        <dbReference type="ARBA" id="ARBA00022989"/>
    </source>
</evidence>
<dbReference type="Pfam" id="PF02779">
    <property type="entry name" value="Transket_pyr"/>
    <property type="match status" value="1"/>
</dbReference>
<dbReference type="FunFam" id="3.40.50.970:FF:000001">
    <property type="entry name" value="Pyruvate dehydrogenase E1 beta subunit"/>
    <property type="match status" value="1"/>
</dbReference>
<dbReference type="FunFam" id="3.40.50.920:FF:000001">
    <property type="entry name" value="Pyruvate dehydrogenase E1 beta subunit"/>
    <property type="match status" value="1"/>
</dbReference>
<dbReference type="InterPro" id="IPR021100">
    <property type="entry name" value="N-glycosylation_EOS1"/>
</dbReference>
<evidence type="ECO:0000256" key="7">
    <source>
        <dbReference type="ARBA" id="ARBA00022692"/>
    </source>
</evidence>
<dbReference type="Pfam" id="PF01762">
    <property type="entry name" value="Galactosyl_T"/>
    <property type="match status" value="1"/>
</dbReference>
<comment type="cofactor">
    <cofactor evidence="1">
        <name>thiamine diphosphate</name>
        <dbReference type="ChEBI" id="CHEBI:58937"/>
    </cofactor>
</comment>
<feature type="transmembrane region" description="Helical" evidence="14">
    <location>
        <begin position="62"/>
        <end position="79"/>
    </location>
</feature>
<reference evidence="16" key="1">
    <citation type="submission" date="2020-01" db="EMBL/GenBank/DDBJ databases">
        <title>Genome Sequencing of Three Apophysomyces-Like Fungal Strains Confirms a Novel Fungal Genus in the Mucoromycota with divergent Burkholderia-like Endosymbiotic Bacteria.</title>
        <authorList>
            <person name="Stajich J.E."/>
            <person name="Macias A.M."/>
            <person name="Carter-House D."/>
            <person name="Lovett B."/>
            <person name="Kasson L.R."/>
            <person name="Berry K."/>
            <person name="Grigoriev I."/>
            <person name="Chang Y."/>
            <person name="Spatafora J."/>
            <person name="Kasson M.T."/>
        </authorList>
    </citation>
    <scope>NUCLEOTIDE SEQUENCE</scope>
    <source>
        <strain evidence="16">NRRL A-21654</strain>
    </source>
</reference>
<keyword evidence="12 14" id="KW-0472">Membrane</keyword>
<keyword evidence="17" id="KW-1185">Reference proteome</keyword>
<comment type="caution">
    <text evidence="16">The sequence shown here is derived from an EMBL/GenBank/DDBJ whole genome shotgun (WGS) entry which is preliminary data.</text>
</comment>
<dbReference type="OrthoDB" id="878at2759"/>
<keyword evidence="7 14" id="KW-0812">Transmembrane</keyword>
<dbReference type="InterPro" id="IPR029061">
    <property type="entry name" value="THDP-binding"/>
</dbReference>
<dbReference type="SUPFAM" id="SSF52922">
    <property type="entry name" value="TK C-terminal domain-like"/>
    <property type="match status" value="1"/>
</dbReference>
<dbReference type="GO" id="GO:0005789">
    <property type="term" value="C:endoplasmic reticulum membrane"/>
    <property type="evidence" value="ECO:0007669"/>
    <property type="project" value="InterPro"/>
</dbReference>
<dbReference type="Gene3D" id="3.40.50.920">
    <property type="match status" value="1"/>
</dbReference>
<dbReference type="GO" id="GO:0009083">
    <property type="term" value="P:branched-chain amino acid catabolic process"/>
    <property type="evidence" value="ECO:0007669"/>
    <property type="project" value="TreeGrafter"/>
</dbReference>
<keyword evidence="8" id="KW-0735">Signal-anchor</keyword>
<evidence type="ECO:0000259" key="15">
    <source>
        <dbReference type="SMART" id="SM00861"/>
    </source>
</evidence>
<dbReference type="SMART" id="SM00861">
    <property type="entry name" value="Transket_pyr"/>
    <property type="match status" value="1"/>
</dbReference>
<dbReference type="InterPro" id="IPR005475">
    <property type="entry name" value="Transketolase-like_Pyr-bd"/>
</dbReference>
<dbReference type="PANTHER" id="PTHR42980:SF1">
    <property type="entry name" value="2-OXOISOVALERATE DEHYDROGENASE SUBUNIT BETA, MITOCHONDRIAL"/>
    <property type="match status" value="1"/>
</dbReference>
<evidence type="ECO:0000313" key="16">
    <source>
        <dbReference type="EMBL" id="KAF7728152.1"/>
    </source>
</evidence>
<feature type="transmembrane region" description="Helical" evidence="14">
    <location>
        <begin position="30"/>
        <end position="50"/>
    </location>
</feature>
<dbReference type="GO" id="GO:0003863">
    <property type="term" value="F:branched-chain 2-oxo acid dehydrogenase activity"/>
    <property type="evidence" value="ECO:0007669"/>
    <property type="project" value="UniProtKB-EC"/>
</dbReference>
<keyword evidence="9 14" id="KW-1133">Transmembrane helix</keyword>
<evidence type="ECO:0000256" key="13">
    <source>
        <dbReference type="ARBA" id="ARBA00051764"/>
    </source>
</evidence>
<evidence type="ECO:0000256" key="14">
    <source>
        <dbReference type="SAM" id="Phobius"/>
    </source>
</evidence>
<dbReference type="GO" id="GO:0006091">
    <property type="term" value="P:generation of precursor metabolites and energy"/>
    <property type="evidence" value="ECO:0007669"/>
    <property type="project" value="UniProtKB-ARBA"/>
</dbReference>
<evidence type="ECO:0000256" key="5">
    <source>
        <dbReference type="ARBA" id="ARBA00022676"/>
    </source>
</evidence>
<dbReference type="SUPFAM" id="SSF52518">
    <property type="entry name" value="Thiamin diphosphate-binding fold (THDP-binding)"/>
    <property type="match status" value="1"/>
</dbReference>
<sequence>MWCVLAGYWSWVLSTNLIRRWLKYYEISHVLVRLTTLTIIHWSVAAFISSANRTPDHPIRRWITICFILLISELLRLGLSSQKMVKRLHLFIINVFILPLSATMCLTLFTVLQQTQQLQYTISESMDQTYHLNYMPPTLDPTATTTVMVLILSSWTSTGFERRSILRKTSLLLMQPGNIGNDNSASIAYRFVVGQPPSARTQLIQGSSMQRESATFGDILLVPASDVSSSEKMLQAFRWSKKQAQFDYLVKTDDDIFVRWDLLKSDLSTRGPQPYHWRGFVYLPKPSEGPPYTSRALQILSRDIVSIISITPHRRYLKHDGQSLAAWMIGYDIQPIHDARMEDGCHESQMVKQVWLLYIRYISIEQRRNQVRGYAAAAGASPDGIQEGVAHSKLLKRAPEEALRSPELAHMSAIAGDTKKMNLFQAVNDAMSIALTTDDTAVVFGEDVSFGGVFRATSGLAEKFGRDRVFNTPLTEQGIAGFAVGMASMGHTTIAEIQFADYIFPAFDQIVNEAAKYRYRSGNQFNVGGLTIRAPCSAVGHGGHYHSQSPEAFFSHCPGIKIVTPRSPIQAKGLLLASIRDRNPVIFFEPKNLYRAAVEEVPVADYELPIGKAEVLKRGKDVTVVGYGAQIYTLENAIQLAEKKMPGLSCELIDLRTILPWDVETVVQSVNKTGRLVIAHEAPKTSGVGAEIASTVMEHSFLRLEAPIQRVCGWDTPFPLAFEKFYMPSMIRCFDAIKTAVNY</sequence>
<evidence type="ECO:0000256" key="1">
    <source>
        <dbReference type="ARBA" id="ARBA00001964"/>
    </source>
</evidence>
<dbReference type="CDD" id="cd07036">
    <property type="entry name" value="TPP_PYR_E1-PDHc-beta_like"/>
    <property type="match status" value="1"/>
</dbReference>
<dbReference type="InterPro" id="IPR002659">
    <property type="entry name" value="Glyco_trans_31"/>
</dbReference>
<keyword evidence="6" id="KW-0808">Transferase</keyword>
<dbReference type="GO" id="GO:0007584">
    <property type="term" value="P:response to nutrient"/>
    <property type="evidence" value="ECO:0007669"/>
    <property type="project" value="TreeGrafter"/>
</dbReference>
<dbReference type="AlphaFoldDB" id="A0A8H7ES86"/>
<dbReference type="EMBL" id="JABAYA010000042">
    <property type="protein sequence ID" value="KAF7728152.1"/>
    <property type="molecule type" value="Genomic_DNA"/>
</dbReference>
<gene>
    <name evidence="16" type="ORF">EC973_006546</name>
</gene>
<comment type="similarity">
    <text evidence="3">Belongs to the glycosyltransferase 31 family.</text>
</comment>
<protein>
    <recommendedName>
        <fullName evidence="4">3-methyl-2-oxobutanoate dehydrogenase (2-methylpropanoyl-transferring)</fullName>
        <ecNumber evidence="4">1.2.4.4</ecNumber>
    </recommendedName>
</protein>
<dbReference type="Gene3D" id="3.90.550.50">
    <property type="match status" value="1"/>
</dbReference>
<evidence type="ECO:0000256" key="12">
    <source>
        <dbReference type="ARBA" id="ARBA00023136"/>
    </source>
</evidence>
<comment type="catalytic activity">
    <reaction evidence="13">
        <text>N(6)-[(R)-lipoyl]-L-lysyl-[protein] + 3-methyl-2-oxobutanoate + H(+) = N(6)-[(R)-S(8)-2-methylpropanoyldihydrolipoyl]-L-lysyl-[protein] + CO2</text>
        <dbReference type="Rhea" id="RHEA:13457"/>
        <dbReference type="Rhea" id="RHEA-COMP:10474"/>
        <dbReference type="Rhea" id="RHEA-COMP:10497"/>
        <dbReference type="ChEBI" id="CHEBI:11851"/>
        <dbReference type="ChEBI" id="CHEBI:15378"/>
        <dbReference type="ChEBI" id="CHEBI:16526"/>
        <dbReference type="ChEBI" id="CHEBI:83099"/>
        <dbReference type="ChEBI" id="CHEBI:83142"/>
        <dbReference type="EC" id="1.2.4.4"/>
    </reaction>
    <physiologicalReaction direction="left-to-right" evidence="13">
        <dbReference type="Rhea" id="RHEA:13458"/>
    </physiologicalReaction>
</comment>
<dbReference type="Pfam" id="PF12326">
    <property type="entry name" value="EOS1"/>
    <property type="match status" value="1"/>
</dbReference>
<dbReference type="GO" id="GO:0000139">
    <property type="term" value="C:Golgi membrane"/>
    <property type="evidence" value="ECO:0007669"/>
    <property type="project" value="UniProtKB-SubCell"/>
</dbReference>
<proteinExistence type="inferred from homology"/>
<evidence type="ECO:0000256" key="4">
    <source>
        <dbReference type="ARBA" id="ARBA00012277"/>
    </source>
</evidence>
<evidence type="ECO:0000256" key="3">
    <source>
        <dbReference type="ARBA" id="ARBA00008661"/>
    </source>
</evidence>
<keyword evidence="11" id="KW-0333">Golgi apparatus</keyword>
<evidence type="ECO:0000256" key="10">
    <source>
        <dbReference type="ARBA" id="ARBA00023002"/>
    </source>
</evidence>
<dbReference type="Proteomes" id="UP000605846">
    <property type="component" value="Unassembled WGS sequence"/>
</dbReference>